<dbReference type="GO" id="GO:0004497">
    <property type="term" value="F:monooxygenase activity"/>
    <property type="evidence" value="ECO:0007669"/>
    <property type="project" value="UniProtKB-KW"/>
</dbReference>
<evidence type="ECO:0000259" key="6">
    <source>
        <dbReference type="Pfam" id="PF01494"/>
    </source>
</evidence>
<dbReference type="InterPro" id="IPR036188">
    <property type="entry name" value="FAD/NAD-bd_sf"/>
</dbReference>
<name>A0A067PBP6_9AGAM</name>
<organism evidence="7 8">
    <name type="scientific">Jaapia argillacea MUCL 33604</name>
    <dbReference type="NCBI Taxonomy" id="933084"/>
    <lineage>
        <taxon>Eukaryota</taxon>
        <taxon>Fungi</taxon>
        <taxon>Dikarya</taxon>
        <taxon>Basidiomycota</taxon>
        <taxon>Agaricomycotina</taxon>
        <taxon>Agaricomycetes</taxon>
        <taxon>Agaricomycetidae</taxon>
        <taxon>Jaapiales</taxon>
        <taxon>Jaapiaceae</taxon>
        <taxon>Jaapia</taxon>
    </lineage>
</organism>
<protein>
    <recommendedName>
        <fullName evidence="6">FAD-binding domain-containing protein</fullName>
    </recommendedName>
</protein>
<dbReference type="InterPro" id="IPR050493">
    <property type="entry name" value="FAD-dep_Monooxygenase_BioMet"/>
</dbReference>
<dbReference type="GO" id="GO:0071949">
    <property type="term" value="F:FAD binding"/>
    <property type="evidence" value="ECO:0007669"/>
    <property type="project" value="InterPro"/>
</dbReference>
<dbReference type="STRING" id="933084.A0A067PBP6"/>
<dbReference type="AlphaFoldDB" id="A0A067PBP6"/>
<evidence type="ECO:0000313" key="8">
    <source>
        <dbReference type="Proteomes" id="UP000027265"/>
    </source>
</evidence>
<gene>
    <name evidence="7" type="ORF">JAAARDRAFT_484802</name>
</gene>
<dbReference type="Gene3D" id="3.50.50.60">
    <property type="entry name" value="FAD/NAD(P)-binding domain"/>
    <property type="match status" value="1"/>
</dbReference>
<dbReference type="PANTHER" id="PTHR13789:SF306">
    <property type="entry name" value="HYDROXYLASE, PUTATIVE-RELATED"/>
    <property type="match status" value="1"/>
</dbReference>
<dbReference type="InParanoid" id="A0A067PBP6"/>
<accession>A0A067PBP6</accession>
<dbReference type="OrthoDB" id="1878542at2759"/>
<evidence type="ECO:0000256" key="1">
    <source>
        <dbReference type="ARBA" id="ARBA00007992"/>
    </source>
</evidence>
<sequence length="472" mass="52654">MPPIRKAKAALSIRFVIVGGGMAGLACAYTLSEAGHDVLVLEQSDGKFRSDGGIRSPPNMTRLLYEWGLGPALDEKAVKADGISFLFGSTGEKVGMLKFHPQIMSGLRADFLFVEHGDIYQLLLDLAVGAGATIKFDSKVVGVDPLGLVKIDTGEEFSGDIIIGADGSHSFVREVVLGQEVQQKAGHFFSMNLTILTEEMEKDEELRTLLTNSDLSMWMGDGYAVYGYPIHGRQEYAIIMIWPSGTELVPDHWYDQHSVDEARWDFKGLEPRLVKLIKLAKRLTPTRDTVFEPYDHWVHDGGRVVLIGDAAHPLLPSGSHHNAMAIEDAAVLGNLFSRLSCIKQSPRLLTAYEELRQPRCSMVRESEYRKREFVVLPAGPEQTLRDTSLRDAASRAALVDVDQVSEVDEEYLRGEWEEYLKLFDYCARDAAEDWWTKWGGLVLRSKEFVERWTAKVEVFVTSISGSQVLVQG</sequence>
<keyword evidence="3" id="KW-0274">FAD</keyword>
<dbReference type="SUPFAM" id="SSF51905">
    <property type="entry name" value="FAD/NAD(P)-binding domain"/>
    <property type="match status" value="1"/>
</dbReference>
<evidence type="ECO:0000256" key="4">
    <source>
        <dbReference type="ARBA" id="ARBA00023002"/>
    </source>
</evidence>
<feature type="domain" description="FAD-binding" evidence="6">
    <location>
        <begin position="16"/>
        <end position="361"/>
    </location>
</feature>
<comment type="similarity">
    <text evidence="1">Belongs to the paxM FAD-dependent monooxygenase family.</text>
</comment>
<dbReference type="Pfam" id="PF01494">
    <property type="entry name" value="FAD_binding_3"/>
    <property type="match status" value="1"/>
</dbReference>
<proteinExistence type="inferred from homology"/>
<dbReference type="PROSITE" id="PS51257">
    <property type="entry name" value="PROKAR_LIPOPROTEIN"/>
    <property type="match status" value="1"/>
</dbReference>
<evidence type="ECO:0000256" key="2">
    <source>
        <dbReference type="ARBA" id="ARBA00022630"/>
    </source>
</evidence>
<dbReference type="PANTHER" id="PTHR13789">
    <property type="entry name" value="MONOOXYGENASE"/>
    <property type="match status" value="1"/>
</dbReference>
<evidence type="ECO:0000256" key="3">
    <source>
        <dbReference type="ARBA" id="ARBA00022827"/>
    </source>
</evidence>
<keyword evidence="8" id="KW-1185">Reference proteome</keyword>
<dbReference type="EMBL" id="KL197741">
    <property type="protein sequence ID" value="KDQ52199.1"/>
    <property type="molecule type" value="Genomic_DNA"/>
</dbReference>
<evidence type="ECO:0000256" key="5">
    <source>
        <dbReference type="ARBA" id="ARBA00023033"/>
    </source>
</evidence>
<dbReference type="InterPro" id="IPR002938">
    <property type="entry name" value="FAD-bd"/>
</dbReference>
<reference evidence="8" key="1">
    <citation type="journal article" date="2014" name="Proc. Natl. Acad. Sci. U.S.A.">
        <title>Extensive sampling of basidiomycete genomes demonstrates inadequacy of the white-rot/brown-rot paradigm for wood decay fungi.</title>
        <authorList>
            <person name="Riley R."/>
            <person name="Salamov A.A."/>
            <person name="Brown D.W."/>
            <person name="Nagy L.G."/>
            <person name="Floudas D."/>
            <person name="Held B.W."/>
            <person name="Levasseur A."/>
            <person name="Lombard V."/>
            <person name="Morin E."/>
            <person name="Otillar R."/>
            <person name="Lindquist E.A."/>
            <person name="Sun H."/>
            <person name="LaButti K.M."/>
            <person name="Schmutz J."/>
            <person name="Jabbour D."/>
            <person name="Luo H."/>
            <person name="Baker S.E."/>
            <person name="Pisabarro A.G."/>
            <person name="Walton J.D."/>
            <person name="Blanchette R.A."/>
            <person name="Henrissat B."/>
            <person name="Martin F."/>
            <person name="Cullen D."/>
            <person name="Hibbett D.S."/>
            <person name="Grigoriev I.V."/>
        </authorList>
    </citation>
    <scope>NUCLEOTIDE SEQUENCE [LARGE SCALE GENOMIC DNA]</scope>
    <source>
        <strain evidence="8">MUCL 33604</strain>
    </source>
</reference>
<keyword evidence="5" id="KW-0503">Monooxygenase</keyword>
<dbReference type="HOGENOM" id="CLU_009665_19_3_1"/>
<evidence type="ECO:0000313" key="7">
    <source>
        <dbReference type="EMBL" id="KDQ52199.1"/>
    </source>
</evidence>
<keyword evidence="2" id="KW-0285">Flavoprotein</keyword>
<keyword evidence="4" id="KW-0560">Oxidoreductase</keyword>
<dbReference type="Proteomes" id="UP000027265">
    <property type="component" value="Unassembled WGS sequence"/>
</dbReference>
<dbReference type="PRINTS" id="PR00420">
    <property type="entry name" value="RNGMNOXGNASE"/>
</dbReference>